<keyword evidence="3" id="KW-1185">Reference proteome</keyword>
<dbReference type="RefSeq" id="WP_036944240.1">
    <property type="nucleotide sequence ID" value="NZ_JQKC01000026.1"/>
</dbReference>
<dbReference type="InterPro" id="IPR023210">
    <property type="entry name" value="NADP_OxRdtase_dom"/>
</dbReference>
<dbReference type="PANTHER" id="PTHR43312">
    <property type="entry name" value="D-THREO-ALDOSE 1-DEHYDROGENASE"/>
    <property type="match status" value="1"/>
</dbReference>
<evidence type="ECO:0000259" key="1">
    <source>
        <dbReference type="Pfam" id="PF00248"/>
    </source>
</evidence>
<dbReference type="OrthoDB" id="9804790at2"/>
<proteinExistence type="predicted"/>
<dbReference type="Pfam" id="PF00248">
    <property type="entry name" value="Aldo_ket_red"/>
    <property type="match status" value="1"/>
</dbReference>
<dbReference type="EMBL" id="LGTC01000001">
    <property type="protein sequence ID" value="KNY25985.1"/>
    <property type="molecule type" value="Genomic_DNA"/>
</dbReference>
<evidence type="ECO:0000313" key="3">
    <source>
        <dbReference type="Proteomes" id="UP000036923"/>
    </source>
</evidence>
<organism evidence="2 3">
    <name type="scientific">Pseudobacteroides cellulosolvens ATCC 35603 = DSM 2933</name>
    <dbReference type="NCBI Taxonomy" id="398512"/>
    <lineage>
        <taxon>Bacteria</taxon>
        <taxon>Bacillati</taxon>
        <taxon>Bacillota</taxon>
        <taxon>Clostridia</taxon>
        <taxon>Eubacteriales</taxon>
        <taxon>Oscillospiraceae</taxon>
        <taxon>Pseudobacteroides</taxon>
    </lineage>
</organism>
<dbReference type="InterPro" id="IPR053135">
    <property type="entry name" value="AKR2_Oxidoreductase"/>
</dbReference>
<comment type="caution">
    <text evidence="2">The sequence shown here is derived from an EMBL/GenBank/DDBJ whole genome shotgun (WGS) entry which is preliminary data.</text>
</comment>
<dbReference type="SUPFAM" id="SSF51430">
    <property type="entry name" value="NAD(P)-linked oxidoreductase"/>
    <property type="match status" value="1"/>
</dbReference>
<sequence>MRYRDLGVTGLKVSEISFGTIPILSGNVPVLPDYFSPDEETAITVMEHAYNLGCTLFDTAIVPEYGDAEIKLGKFASHIGRERIIISDKARFFYGNEMYNAVYESCRNLGTYADIYFVHQVDEGNEDLTFGKYGAVDALNDLKAEGKIKFAGIASHYYDILLRGAKDKRVDVLQGSGNILERGMLDRIGNEPLFKEKGLMINKVYAAGILPSFFPIDTLLSAVLSYPVSTALIGIGTIDQVEKAMLNEPHSFDIPTFSQVMSVLEKSFMPIPCHRCQRCRCKFGTEIHIIFRQYNYYFLGKDYWALRKLDMGISESAMHCKKCTDMSCMKQCPQGINIPHTVQMIKQLVDIHIRNSLI</sequence>
<accession>A0A0L6JJR7</accession>
<evidence type="ECO:0000313" key="2">
    <source>
        <dbReference type="EMBL" id="KNY25985.1"/>
    </source>
</evidence>
<gene>
    <name evidence="2" type="ORF">Bccel_1245</name>
</gene>
<protein>
    <submittedName>
        <fullName evidence="2">NADP-dependent oxidoreductase domain containing protein</fullName>
    </submittedName>
</protein>
<dbReference type="STRING" id="398512.Bccel_1245"/>
<dbReference type="InterPro" id="IPR036812">
    <property type="entry name" value="NAD(P)_OxRdtase_dom_sf"/>
</dbReference>
<reference evidence="3" key="1">
    <citation type="submission" date="2015-07" db="EMBL/GenBank/DDBJ databases">
        <title>Near-Complete Genome Sequence of the Cellulolytic Bacterium Bacteroides (Pseudobacteroides) cellulosolvens ATCC 35603.</title>
        <authorList>
            <person name="Dassa B."/>
            <person name="Utturkar S.M."/>
            <person name="Klingeman D.M."/>
            <person name="Hurt R.A."/>
            <person name="Keller M."/>
            <person name="Xu J."/>
            <person name="Reddy Y.H.K."/>
            <person name="Borovok I."/>
            <person name="Grinberg I.R."/>
            <person name="Lamed R."/>
            <person name="Zhivin O."/>
            <person name="Bayer E.A."/>
            <person name="Brown S.D."/>
        </authorList>
    </citation>
    <scope>NUCLEOTIDE SEQUENCE [LARGE SCALE GENOMIC DNA]</scope>
    <source>
        <strain evidence="3">DSM 2933</strain>
    </source>
</reference>
<dbReference type="Gene3D" id="3.20.20.100">
    <property type="entry name" value="NADP-dependent oxidoreductase domain"/>
    <property type="match status" value="1"/>
</dbReference>
<dbReference type="AlphaFoldDB" id="A0A0L6JJR7"/>
<name>A0A0L6JJR7_9FIRM</name>
<dbReference type="eggNOG" id="COG1453">
    <property type="taxonomic scope" value="Bacteria"/>
</dbReference>
<dbReference type="PATRIC" id="fig|398512.5.peg.1291"/>
<dbReference type="Proteomes" id="UP000036923">
    <property type="component" value="Unassembled WGS sequence"/>
</dbReference>
<feature type="domain" description="NADP-dependent oxidoreductase" evidence="1">
    <location>
        <begin position="36"/>
        <end position="180"/>
    </location>
</feature>
<dbReference type="PANTHER" id="PTHR43312:SF1">
    <property type="entry name" value="NADP-DEPENDENT OXIDOREDUCTASE DOMAIN-CONTAINING PROTEIN"/>
    <property type="match status" value="1"/>
</dbReference>